<dbReference type="InterPro" id="IPR036282">
    <property type="entry name" value="Glutathione-S-Trfase_C_sf"/>
</dbReference>
<dbReference type="Gene3D" id="3.40.30.10">
    <property type="entry name" value="Glutaredoxin"/>
    <property type="match status" value="1"/>
</dbReference>
<comment type="caution">
    <text evidence="9">The sequence shown here is derived from an EMBL/GenBank/DDBJ whole genome shotgun (WGS) entry which is preliminary data.</text>
</comment>
<dbReference type="CDD" id="cd03181">
    <property type="entry name" value="GST_C_EF1Bgamma_like"/>
    <property type="match status" value="1"/>
</dbReference>
<feature type="domain" description="GST C-terminal" evidence="8">
    <location>
        <begin position="86"/>
        <end position="212"/>
    </location>
</feature>
<dbReference type="GO" id="GO:0005737">
    <property type="term" value="C:cytoplasm"/>
    <property type="evidence" value="ECO:0007669"/>
    <property type="project" value="TreeGrafter"/>
</dbReference>
<dbReference type="PROSITE" id="PS50405">
    <property type="entry name" value="GST_CTER"/>
    <property type="match status" value="1"/>
</dbReference>
<dbReference type="InterPro" id="IPR001662">
    <property type="entry name" value="EF1B_G_C"/>
</dbReference>
<evidence type="ECO:0000313" key="10">
    <source>
        <dbReference type="Proteomes" id="UP001377567"/>
    </source>
</evidence>
<gene>
    <name evidence="9" type="ORF">DAKH74_016640</name>
</gene>
<protein>
    <submittedName>
        <fullName evidence="9">Translation elongation factor EF1B gamma</fullName>
    </submittedName>
</protein>
<dbReference type="InterPro" id="IPR004046">
    <property type="entry name" value="GST_C"/>
</dbReference>
<feature type="region of interest" description="Disordered" evidence="5">
    <location>
        <begin position="218"/>
        <end position="255"/>
    </location>
</feature>
<dbReference type="Pfam" id="PF00647">
    <property type="entry name" value="EF1G"/>
    <property type="match status" value="1"/>
</dbReference>
<dbReference type="InterPro" id="IPR010987">
    <property type="entry name" value="Glutathione-S-Trfase_C-like"/>
</dbReference>
<feature type="compositionally biased region" description="Basic and acidic residues" evidence="5">
    <location>
        <begin position="218"/>
        <end position="241"/>
    </location>
</feature>
<dbReference type="Proteomes" id="UP001377567">
    <property type="component" value="Unassembled WGS sequence"/>
</dbReference>
<reference evidence="9 10" key="1">
    <citation type="journal article" date="2023" name="Elife">
        <title>Identification of key yeast species and microbe-microbe interactions impacting larval growth of Drosophila in the wild.</title>
        <authorList>
            <person name="Mure A."/>
            <person name="Sugiura Y."/>
            <person name="Maeda R."/>
            <person name="Honda K."/>
            <person name="Sakurai N."/>
            <person name="Takahashi Y."/>
            <person name="Watada M."/>
            <person name="Katoh T."/>
            <person name="Gotoh A."/>
            <person name="Gotoh Y."/>
            <person name="Taniguchi I."/>
            <person name="Nakamura K."/>
            <person name="Hayashi T."/>
            <person name="Katayama T."/>
            <person name="Uemura T."/>
            <person name="Hattori Y."/>
        </authorList>
    </citation>
    <scope>NUCLEOTIDE SEQUENCE [LARGE SCALE GENOMIC DNA]</scope>
    <source>
        <strain evidence="9 10">KH-74</strain>
    </source>
</reference>
<comment type="pathway">
    <text evidence="1">Protein biosynthesis; polypeptide chain elongation.</text>
</comment>
<evidence type="ECO:0000256" key="2">
    <source>
        <dbReference type="ARBA" id="ARBA00022768"/>
    </source>
</evidence>
<dbReference type="SUPFAM" id="SSF47616">
    <property type="entry name" value="GST C-terminal domain-like"/>
    <property type="match status" value="1"/>
</dbReference>
<keyword evidence="2 4" id="KW-0251">Elongation factor</keyword>
<evidence type="ECO:0000313" key="9">
    <source>
        <dbReference type="EMBL" id="GMM55048.1"/>
    </source>
</evidence>
<dbReference type="InterPro" id="IPR036433">
    <property type="entry name" value="EF1B_G_C_sf"/>
</dbReference>
<dbReference type="SMART" id="SM01183">
    <property type="entry name" value="EF1G"/>
    <property type="match status" value="1"/>
</dbReference>
<evidence type="ECO:0000259" key="7">
    <source>
        <dbReference type="PROSITE" id="PS50404"/>
    </source>
</evidence>
<dbReference type="FunFam" id="3.40.30.10:FF:000142">
    <property type="entry name" value="Elongation factor 1 gamma"/>
    <property type="match status" value="1"/>
</dbReference>
<keyword evidence="3 4" id="KW-0648">Protein biosynthesis</keyword>
<keyword evidence="10" id="KW-1185">Reference proteome</keyword>
<feature type="domain" description="GST N-terminal" evidence="7">
    <location>
        <begin position="1"/>
        <end position="77"/>
    </location>
</feature>
<dbReference type="InterPro" id="IPR036249">
    <property type="entry name" value="Thioredoxin-like_sf"/>
</dbReference>
<dbReference type="Gene3D" id="1.20.1050.10">
    <property type="match status" value="1"/>
</dbReference>
<dbReference type="GO" id="GO:0005634">
    <property type="term" value="C:nucleus"/>
    <property type="evidence" value="ECO:0007669"/>
    <property type="project" value="TreeGrafter"/>
</dbReference>
<name>A0AAV5RWP4_MAUHU</name>
<dbReference type="Gene3D" id="3.30.70.1010">
    <property type="entry name" value="Translation elongation factor EF1B, gamma chain, conserved domain"/>
    <property type="match status" value="1"/>
</dbReference>
<dbReference type="PROSITE" id="PS50040">
    <property type="entry name" value="EF1G_C"/>
    <property type="match status" value="1"/>
</dbReference>
<organism evidence="9 10">
    <name type="scientific">Maudiozyma humilis</name>
    <name type="common">Sour dough yeast</name>
    <name type="synonym">Kazachstania humilis</name>
    <dbReference type="NCBI Taxonomy" id="51915"/>
    <lineage>
        <taxon>Eukaryota</taxon>
        <taxon>Fungi</taxon>
        <taxon>Dikarya</taxon>
        <taxon>Ascomycota</taxon>
        <taxon>Saccharomycotina</taxon>
        <taxon>Saccharomycetes</taxon>
        <taxon>Saccharomycetales</taxon>
        <taxon>Saccharomycetaceae</taxon>
        <taxon>Maudiozyma</taxon>
    </lineage>
</organism>
<dbReference type="FunFam" id="1.20.1050.10:FF:000006">
    <property type="entry name" value="Elongation factor 1 gamma"/>
    <property type="match status" value="1"/>
</dbReference>
<dbReference type="InterPro" id="IPR004045">
    <property type="entry name" value="Glutathione_S-Trfase_N"/>
</dbReference>
<proteinExistence type="predicted"/>
<dbReference type="PANTHER" id="PTHR43986">
    <property type="entry name" value="ELONGATION FACTOR 1-GAMMA"/>
    <property type="match status" value="1"/>
</dbReference>
<feature type="domain" description="EF-1-gamma C-terminal" evidence="6">
    <location>
        <begin position="252"/>
        <end position="413"/>
    </location>
</feature>
<dbReference type="PANTHER" id="PTHR43986:SF1">
    <property type="entry name" value="ELONGATION FACTOR 1-GAMMA"/>
    <property type="match status" value="1"/>
</dbReference>
<dbReference type="GO" id="GO:0003746">
    <property type="term" value="F:translation elongation factor activity"/>
    <property type="evidence" value="ECO:0007669"/>
    <property type="project" value="UniProtKB-UniRule"/>
</dbReference>
<dbReference type="Pfam" id="PF00043">
    <property type="entry name" value="GST_C"/>
    <property type="match status" value="1"/>
</dbReference>
<evidence type="ECO:0000259" key="6">
    <source>
        <dbReference type="PROSITE" id="PS50040"/>
    </source>
</evidence>
<dbReference type="FunFam" id="3.30.70.1010:FF:000001">
    <property type="entry name" value="Elongation factor 1-gamma 1"/>
    <property type="match status" value="1"/>
</dbReference>
<dbReference type="PROSITE" id="PS50404">
    <property type="entry name" value="GST_NTER"/>
    <property type="match status" value="1"/>
</dbReference>
<evidence type="ECO:0000259" key="8">
    <source>
        <dbReference type="PROSITE" id="PS50405"/>
    </source>
</evidence>
<evidence type="ECO:0000256" key="3">
    <source>
        <dbReference type="ARBA" id="ARBA00022917"/>
    </source>
</evidence>
<evidence type="ECO:0000256" key="1">
    <source>
        <dbReference type="ARBA" id="ARBA00004815"/>
    </source>
</evidence>
<dbReference type="CDD" id="cd03044">
    <property type="entry name" value="GST_N_EF1Bgamma"/>
    <property type="match status" value="1"/>
</dbReference>
<evidence type="ECO:0000256" key="5">
    <source>
        <dbReference type="SAM" id="MobiDB-lite"/>
    </source>
</evidence>
<dbReference type="InterPro" id="IPR050802">
    <property type="entry name" value="EF-GSTs"/>
</dbReference>
<dbReference type="SUPFAM" id="SSF52833">
    <property type="entry name" value="Thioredoxin-like"/>
    <property type="match status" value="1"/>
</dbReference>
<dbReference type="AlphaFoldDB" id="A0AAV5RWP4"/>
<dbReference type="Pfam" id="PF02798">
    <property type="entry name" value="GST_N"/>
    <property type="match status" value="1"/>
</dbReference>
<dbReference type="SUPFAM" id="SSF89942">
    <property type="entry name" value="eEF1-gamma domain"/>
    <property type="match status" value="1"/>
</dbReference>
<accession>A0AAV5RWP4</accession>
<dbReference type="EMBL" id="BTGD01000003">
    <property type="protein sequence ID" value="GMM55048.1"/>
    <property type="molecule type" value="Genomic_DNA"/>
</dbReference>
<evidence type="ECO:0000256" key="4">
    <source>
        <dbReference type="PROSITE-ProRule" id="PRU00519"/>
    </source>
</evidence>
<sequence length="413" mass="46542">MSQGTLYTSATPRCKPVQALIKKFNLDITSVEASTVADFTKKFPLGQIPAFVGPKGFQITEEIALLYYIADLIPCEKAKAALKGKTEAEKTQVLRWVSVANTNLFSAIFGNILSIKGLTPFNKRDNDARFATIEKYASVYEQRLKTHTYIATEKISLADLQGATTWTAAFSTIFGPESKAKYPALVRWLNTVVASELGQLVFADFKYADKALAYVPPKKEKKEKAKKPDQQPKKDAKKADDAAAAPAEPKKPKHPLELLGKSSFVLDEWKRKYSNEDTRKGALPWFWDNYNPEEWSIWKVEYKYNDELTMTFMSNNLVGGFFNRLTASTKYMFGCLVVYGENNNNGITGAIMIRGDDYVPAFNVAPDWESYSYAKLDPTKEDDKEFINNMWAWDKPVVVNGENREIADGKVLK</sequence>
<dbReference type="GO" id="GO:0005085">
    <property type="term" value="F:guanyl-nucleotide exchange factor activity"/>
    <property type="evidence" value="ECO:0007669"/>
    <property type="project" value="UniProtKB-ARBA"/>
</dbReference>